<dbReference type="STRING" id="561720.SAMN06275492_11710"/>
<sequence>MARLTRTDVEEALARWNLSHDPSLDDALKDVEELTEEVVGWIVVSPDQVPKKGGWGEGVTALVLGAGTVGPKLSSLAESGDPWLKAMTVAMLGKGQDRFFRIVEAIGRLRLDPIGAFHTPGSAGEMDLSVNSVIGSLLDVRSIGIEVQQDGGLSPSYSWIGIVPLGEGAKKVSFLCYRCPYSGSCPLRRE</sequence>
<protein>
    <recommendedName>
        <fullName evidence="3">Vitamin B12 dependent methionine synthase, activation domain</fullName>
    </recommendedName>
</protein>
<keyword evidence="2" id="KW-1185">Reference proteome</keyword>
<dbReference type="OrthoDB" id="9837811at2"/>
<dbReference type="EMBL" id="FXBB01000017">
    <property type="protein sequence ID" value="SMG32164.1"/>
    <property type="molecule type" value="Genomic_DNA"/>
</dbReference>
<gene>
    <name evidence="1" type="ORF">SAMN06275492_11710</name>
</gene>
<proteinExistence type="predicted"/>
<accession>A0A1X7JVR3</accession>
<organism evidence="1 2">
    <name type="scientific">Dethiosulfovibrio salsuginis</name>
    <dbReference type="NCBI Taxonomy" id="561720"/>
    <lineage>
        <taxon>Bacteria</taxon>
        <taxon>Thermotogati</taxon>
        <taxon>Synergistota</taxon>
        <taxon>Synergistia</taxon>
        <taxon>Synergistales</taxon>
        <taxon>Dethiosulfovibrionaceae</taxon>
        <taxon>Dethiosulfovibrio</taxon>
    </lineage>
</organism>
<evidence type="ECO:0008006" key="3">
    <source>
        <dbReference type="Google" id="ProtNLM"/>
    </source>
</evidence>
<name>A0A1X7JVR3_9BACT</name>
<reference evidence="2" key="1">
    <citation type="submission" date="2017-04" db="EMBL/GenBank/DDBJ databases">
        <authorList>
            <person name="Varghese N."/>
            <person name="Submissions S."/>
        </authorList>
    </citation>
    <scope>NUCLEOTIDE SEQUENCE [LARGE SCALE GENOMIC DNA]</scope>
    <source>
        <strain evidence="2">USBA 82</strain>
    </source>
</reference>
<dbReference type="RefSeq" id="WP_085544730.1">
    <property type="nucleotide sequence ID" value="NZ_FXBB01000017.1"/>
</dbReference>
<evidence type="ECO:0000313" key="1">
    <source>
        <dbReference type="EMBL" id="SMG32164.1"/>
    </source>
</evidence>
<dbReference type="AlphaFoldDB" id="A0A1X7JVR3"/>
<evidence type="ECO:0000313" key="2">
    <source>
        <dbReference type="Proteomes" id="UP000193355"/>
    </source>
</evidence>
<dbReference type="Proteomes" id="UP000193355">
    <property type="component" value="Unassembled WGS sequence"/>
</dbReference>